<protein>
    <submittedName>
        <fullName evidence="1">Uncharacterized protein</fullName>
    </submittedName>
</protein>
<evidence type="ECO:0000313" key="1">
    <source>
        <dbReference type="EMBL" id="NYZ65589.1"/>
    </source>
</evidence>
<proteinExistence type="predicted"/>
<evidence type="ECO:0000313" key="2">
    <source>
        <dbReference type="Proteomes" id="UP000569732"/>
    </source>
</evidence>
<dbReference type="RefSeq" id="WP_180567621.1">
    <property type="nucleotide sequence ID" value="NZ_JACCKB010000006.1"/>
</dbReference>
<dbReference type="AlphaFoldDB" id="A0A853HYZ2"/>
<keyword evidence="2" id="KW-1185">Reference proteome</keyword>
<dbReference type="EMBL" id="JACCKB010000006">
    <property type="protein sequence ID" value="NYZ65589.1"/>
    <property type="molecule type" value="Genomic_DNA"/>
</dbReference>
<dbReference type="Proteomes" id="UP000569732">
    <property type="component" value="Unassembled WGS sequence"/>
</dbReference>
<reference evidence="1 2" key="1">
    <citation type="submission" date="2020-07" db="EMBL/GenBank/DDBJ databases">
        <title>Endozoicomonas sp. nov., isolated from sediment.</title>
        <authorList>
            <person name="Gu T."/>
        </authorList>
    </citation>
    <scope>NUCLEOTIDE SEQUENCE [LARGE SCALE GENOMIC DNA]</scope>
    <source>
        <strain evidence="1 2">SM1973</strain>
    </source>
</reference>
<comment type="caution">
    <text evidence="1">The sequence shown here is derived from an EMBL/GenBank/DDBJ whole genome shotgun (WGS) entry which is preliminary data.</text>
</comment>
<gene>
    <name evidence="1" type="ORF">H0A36_06160</name>
</gene>
<organism evidence="1 2">
    <name type="scientific">Spartinivicinus marinus</name>
    <dbReference type="NCBI Taxonomy" id="2994442"/>
    <lineage>
        <taxon>Bacteria</taxon>
        <taxon>Pseudomonadati</taxon>
        <taxon>Pseudomonadota</taxon>
        <taxon>Gammaproteobacteria</taxon>
        <taxon>Oceanospirillales</taxon>
        <taxon>Zooshikellaceae</taxon>
        <taxon>Spartinivicinus</taxon>
    </lineage>
</organism>
<sequence>MTSQKVVFKIRPSAWLTSDREWLKQRKKSWDYISKKLNHVHSIEIDRKQRTYLKNYYLKGIRPRYDLFLNATPIPLIFMLWFHPDQSEKCWQEIIDYIYQMPDIVVYEHYKLSFSIFMECSGNLNRFSPASGFSDGFMEGLEENMLPVLFGKTNERILSISKGWSLDRYSCTGGSHPASWFYSYSFLTSDINKVNRSLFTQYGFAIDLCFSQLNNKWIERFCGKNAPPVPGRKERERSRFYSYINYLASDKQPEGEFRKSYLEKLREKLNKGDIPPLLDELWQKAKKGELTVD</sequence>
<name>A0A853HYZ2_9GAMM</name>
<accession>A0A853HYZ2</accession>